<dbReference type="STRING" id="525245.HMPREF0044_0949"/>
<sequence>MTSHASDLTRLPAPTVPEKVTADGLEGKWTENWATSDVYAFNPDTTRAEVFSIDTPPPTVSGSLHVGHVFSYTHTDTVARYKRMRGMNVFYPMGWDDNGLPTERRVQNYFGVRCDPSLPYDPNFEPPHRGSATSIKNRDQVPVSRKNFIELCQELTIEDEKGFEELWRRLGLSVDWKHHYQTIGTKAQKVAQAAFLSNLEQGEAYQAAAPGLWDVTFQTAVAQAELEAREYPGFYHKLAFHAADGSDVVIETTRPELLPACVALIAHPDDERYQHLFGTTVTSPAFNVEVPVLAHPAAEIDKGAGIAMCCTFGDLTDVQWWRELALPLRSILAKNGRIEAETPEWITDPAGRELYAACAGATTFTARKTIVEHLAASGEMLGDPTPTQRMTNFFEKGDKPLEIVTSRQWYIRNGGKDFTRANAHMPLRDELISRGEELNFHPDYMRVRYDNWVKGLNSDWLISRQRFFGVPLPLWYGIEADGTVNYDNVLVPTQDMLPVDPTTDVPPGFTEDQRDQPGGFAAEVDIMDTWATSSLTPQIAGGWLTDAELFQNVYPMDVRPQGHDIIRTWLFSTVVRAHLEFDALPWKHALLSGWILDPDRKKMSKSKGNVVTPMGLLETHGSDAVRYWAASARLGTDTAFDESQMKIGRRLAIKVLNASKFALTMGSEADLDLNPINVTEELDRSVIGELVKVIETATNAFEAFDYTRALEVSETFFWTFCDDYLELVKERAYNRDGLWSAAQSLSARSALALVVDTMVRLFAPFLPFATEEVWSWYRPGSVHQAAWPTADALQVAAGNPAILDAASKALVRLRRVKSEAKVSPRTPYLNVTLEAPAALVPLLESSRDDLARVTHIQGEFKIVTSAEEEVTVSDFTLGEAPAKVKN</sequence>
<evidence type="ECO:0000256" key="5">
    <source>
        <dbReference type="ARBA" id="ARBA00022917"/>
    </source>
</evidence>
<comment type="subunit">
    <text evidence="8">Monomer.</text>
</comment>
<dbReference type="CDD" id="cd07962">
    <property type="entry name" value="Anticodon_Ia_Val"/>
    <property type="match status" value="1"/>
</dbReference>
<evidence type="ECO:0000256" key="3">
    <source>
        <dbReference type="ARBA" id="ARBA00022741"/>
    </source>
</evidence>
<evidence type="ECO:0000313" key="11">
    <source>
        <dbReference type="EMBL" id="EEH63930.1"/>
    </source>
</evidence>
<keyword evidence="2 8" id="KW-0436">Ligase</keyword>
<dbReference type="AlphaFoldDB" id="C0W071"/>
<dbReference type="GO" id="GO:0005524">
    <property type="term" value="F:ATP binding"/>
    <property type="evidence" value="ECO:0007669"/>
    <property type="project" value="UniProtKB-UniRule"/>
</dbReference>
<reference evidence="11 12" key="1">
    <citation type="submission" date="2009-01" db="EMBL/GenBank/DDBJ databases">
        <authorList>
            <person name="Qin X."/>
            <person name="Bachman B."/>
            <person name="Battles P."/>
            <person name="Bell A."/>
            <person name="Bess C."/>
            <person name="Bickham C."/>
            <person name="Chaboub L."/>
            <person name="Chen D."/>
            <person name="Coyle M."/>
            <person name="Deiros D.R."/>
            <person name="Dinh H."/>
            <person name="Forbes L."/>
            <person name="Fowler G."/>
            <person name="Francisco L."/>
            <person name="Fu Q."/>
            <person name="Gubbala S."/>
            <person name="Hale W."/>
            <person name="Han Y."/>
            <person name="Hemphill L."/>
            <person name="Highlander S.K."/>
            <person name="Hirani K."/>
            <person name="Hogues M."/>
            <person name="Jackson L."/>
            <person name="Jakkamsetti A."/>
            <person name="Javaid M."/>
            <person name="Jiang H."/>
            <person name="Korchina V."/>
            <person name="Kovar C."/>
            <person name="Lara F."/>
            <person name="Lee S."/>
            <person name="Mata R."/>
            <person name="Mathew T."/>
            <person name="Moen C."/>
            <person name="Morales K."/>
            <person name="Munidasa M."/>
            <person name="Nazareth L."/>
            <person name="Ngo R."/>
            <person name="Nguyen L."/>
            <person name="Okwuonu G."/>
            <person name="Ongeri F."/>
            <person name="Patil S."/>
            <person name="Petrosino J."/>
            <person name="Pham C."/>
            <person name="Pham P."/>
            <person name="Pu L.-L."/>
            <person name="Puazo M."/>
            <person name="Raj R."/>
            <person name="Reid J."/>
            <person name="Rouhana J."/>
            <person name="Saada N."/>
            <person name="Shang Y."/>
            <person name="Simmons D."/>
            <person name="Thornton R."/>
            <person name="Warren J."/>
            <person name="Weissenberger G."/>
            <person name="Zhang J."/>
            <person name="Zhang L."/>
            <person name="Zhou C."/>
            <person name="Zhu D."/>
            <person name="Muzny D."/>
            <person name="Worley K."/>
            <person name="Gibbs R."/>
        </authorList>
    </citation>
    <scope>NUCLEOTIDE SEQUENCE [LARGE SCALE GENOMIC DNA]</scope>
    <source>
        <strain evidence="11 12">DSM 15436</strain>
    </source>
</reference>
<comment type="subcellular location">
    <subcellularLocation>
        <location evidence="8">Cytoplasm</location>
    </subcellularLocation>
</comment>
<dbReference type="Pfam" id="PF00133">
    <property type="entry name" value="tRNA-synt_1"/>
    <property type="match status" value="2"/>
</dbReference>
<dbReference type="Gene3D" id="3.40.50.620">
    <property type="entry name" value="HUPs"/>
    <property type="match status" value="2"/>
</dbReference>
<comment type="similarity">
    <text evidence="8">Belongs to the class-I aminoacyl-tRNA synthetase family. ValS type 2 subfamily.</text>
</comment>
<keyword evidence="3 8" id="KW-0547">Nucleotide-binding</keyword>
<feature type="binding site" evidence="8">
    <location>
        <position position="605"/>
    </location>
    <ligand>
        <name>ATP</name>
        <dbReference type="ChEBI" id="CHEBI:30616"/>
    </ligand>
</feature>
<dbReference type="InterPro" id="IPR048044">
    <property type="entry name" value="Valyl-tRNA_ligase_actino"/>
</dbReference>
<dbReference type="InterPro" id="IPR009080">
    <property type="entry name" value="tRNAsynth_Ia_anticodon-bd"/>
</dbReference>
<dbReference type="InterPro" id="IPR002303">
    <property type="entry name" value="Valyl-tRNA_ligase"/>
</dbReference>
<dbReference type="OrthoDB" id="9810365at2"/>
<keyword evidence="4 8" id="KW-0067">ATP-binding</keyword>
<evidence type="ECO:0000256" key="6">
    <source>
        <dbReference type="ARBA" id="ARBA00023146"/>
    </source>
</evidence>
<feature type="short sequence motif" description="'HIGH' region" evidence="8">
    <location>
        <begin position="58"/>
        <end position="68"/>
    </location>
</feature>
<dbReference type="NCBIfam" id="NF000540">
    <property type="entry name" value="alt_ValS"/>
    <property type="match status" value="1"/>
</dbReference>
<feature type="domain" description="Aminoacyl-tRNA synthetase class Ia" evidence="9">
    <location>
        <begin position="138"/>
        <end position="640"/>
    </location>
</feature>
<evidence type="ECO:0000256" key="7">
    <source>
        <dbReference type="ARBA" id="ARBA00047552"/>
    </source>
</evidence>
<keyword evidence="1 8" id="KW-0963">Cytoplasm</keyword>
<evidence type="ECO:0000256" key="8">
    <source>
        <dbReference type="HAMAP-Rule" id="MF_02005"/>
    </source>
</evidence>
<feature type="domain" description="Aminoacyl-tRNA synthetase class Ia" evidence="9">
    <location>
        <begin position="29"/>
        <end position="111"/>
    </location>
</feature>
<dbReference type="NCBIfam" id="NF009687">
    <property type="entry name" value="PRK13208.1"/>
    <property type="match status" value="1"/>
</dbReference>
<dbReference type="SUPFAM" id="SSF50677">
    <property type="entry name" value="ValRS/IleRS/LeuRS editing domain"/>
    <property type="match status" value="1"/>
</dbReference>
<feature type="short sequence motif" description="'KMSKS' region" evidence="8">
    <location>
        <begin position="602"/>
        <end position="606"/>
    </location>
</feature>
<dbReference type="InterPro" id="IPR022874">
    <property type="entry name" value="Valine-tRNA_ligase_type_2"/>
</dbReference>
<dbReference type="GO" id="GO:0002161">
    <property type="term" value="F:aminoacyl-tRNA deacylase activity"/>
    <property type="evidence" value="ECO:0007669"/>
    <property type="project" value="InterPro"/>
</dbReference>
<keyword evidence="5 8" id="KW-0648">Protein biosynthesis</keyword>
<proteinExistence type="inferred from homology"/>
<dbReference type="PANTHER" id="PTHR11946:SF93">
    <property type="entry name" value="VALINE--TRNA LIGASE, CHLOROPLASTIC_MITOCHONDRIAL 2"/>
    <property type="match status" value="1"/>
</dbReference>
<dbReference type="InterPro" id="IPR001412">
    <property type="entry name" value="aa-tRNA-synth_I_CS"/>
</dbReference>
<evidence type="ECO:0000313" key="12">
    <source>
        <dbReference type="Proteomes" id="UP000010301"/>
    </source>
</evidence>
<dbReference type="PRINTS" id="PR00986">
    <property type="entry name" value="TRNASYNTHVAL"/>
</dbReference>
<keyword evidence="12" id="KW-1185">Reference proteome</keyword>
<dbReference type="InterPro" id="IPR009008">
    <property type="entry name" value="Val/Leu/Ile-tRNA-synth_edit"/>
</dbReference>
<dbReference type="SUPFAM" id="SSF52374">
    <property type="entry name" value="Nucleotidylyl transferase"/>
    <property type="match status" value="1"/>
</dbReference>
<comment type="domain">
    <text evidence="8">ValRS has two distinct active sites: one for aminoacylation and one for editing. The misactivated threonine is translocated from the active site to the editing site.</text>
</comment>
<dbReference type="Pfam" id="PF08264">
    <property type="entry name" value="Anticodon_1"/>
    <property type="match status" value="1"/>
</dbReference>
<dbReference type="GO" id="GO:0006438">
    <property type="term" value="P:valyl-tRNA aminoacylation"/>
    <property type="evidence" value="ECO:0007669"/>
    <property type="project" value="UniProtKB-UniRule"/>
</dbReference>
<dbReference type="Proteomes" id="UP000010301">
    <property type="component" value="Unassembled WGS sequence"/>
</dbReference>
<dbReference type="eggNOG" id="COG0525">
    <property type="taxonomic scope" value="Bacteria"/>
</dbReference>
<dbReference type="PANTHER" id="PTHR11946">
    <property type="entry name" value="VALYL-TRNA SYNTHETASES"/>
    <property type="match status" value="1"/>
</dbReference>
<dbReference type="SUPFAM" id="SSF47323">
    <property type="entry name" value="Anticodon-binding domain of a subclass of class I aminoacyl-tRNA synthetases"/>
    <property type="match status" value="1"/>
</dbReference>
<protein>
    <recommendedName>
        <fullName evidence="8">Valine--tRNA ligase</fullName>
        <ecNumber evidence="8">6.1.1.9</ecNumber>
    </recommendedName>
    <alternativeName>
        <fullName evidence="8">Valyl-tRNA synthetase</fullName>
        <shortName evidence="8">ValRS</shortName>
    </alternativeName>
</protein>
<comment type="caution">
    <text evidence="11">The sequence shown here is derived from an EMBL/GenBank/DDBJ whole genome shotgun (WGS) entry which is preliminary data.</text>
</comment>
<evidence type="ECO:0000256" key="1">
    <source>
        <dbReference type="ARBA" id="ARBA00022490"/>
    </source>
</evidence>
<evidence type="ECO:0000256" key="2">
    <source>
        <dbReference type="ARBA" id="ARBA00022598"/>
    </source>
</evidence>
<dbReference type="EMBL" id="ACFG01000030">
    <property type="protein sequence ID" value="EEH63930.1"/>
    <property type="molecule type" value="Genomic_DNA"/>
</dbReference>
<keyword evidence="6 8" id="KW-0030">Aminoacyl-tRNA synthetase</keyword>
<comment type="catalytic activity">
    <reaction evidence="7 8">
        <text>tRNA(Val) + L-valine + ATP = L-valyl-tRNA(Val) + AMP + diphosphate</text>
        <dbReference type="Rhea" id="RHEA:10704"/>
        <dbReference type="Rhea" id="RHEA-COMP:9672"/>
        <dbReference type="Rhea" id="RHEA-COMP:9708"/>
        <dbReference type="ChEBI" id="CHEBI:30616"/>
        <dbReference type="ChEBI" id="CHEBI:33019"/>
        <dbReference type="ChEBI" id="CHEBI:57762"/>
        <dbReference type="ChEBI" id="CHEBI:78442"/>
        <dbReference type="ChEBI" id="CHEBI:78537"/>
        <dbReference type="ChEBI" id="CHEBI:456215"/>
        <dbReference type="EC" id="6.1.1.9"/>
    </reaction>
</comment>
<dbReference type="InterPro" id="IPR033705">
    <property type="entry name" value="Anticodon_Ia_Val"/>
</dbReference>
<feature type="domain" description="Methionyl/Valyl/Leucyl/Isoleucyl-tRNA synthetase anticodon-binding" evidence="10">
    <location>
        <begin position="683"/>
        <end position="831"/>
    </location>
</feature>
<gene>
    <name evidence="8" type="primary">valS</name>
    <name evidence="11" type="ORF">HMPREF0044_0949</name>
</gene>
<dbReference type="PROSITE" id="PS00178">
    <property type="entry name" value="AA_TRNA_LIGASE_I"/>
    <property type="match status" value="1"/>
</dbReference>
<dbReference type="RefSeq" id="WP_006546721.1">
    <property type="nucleotide sequence ID" value="NZ_DS999543.1"/>
</dbReference>
<dbReference type="InterPro" id="IPR014729">
    <property type="entry name" value="Rossmann-like_a/b/a_fold"/>
</dbReference>
<dbReference type="HOGENOM" id="CLU_001493_0_2_11"/>
<name>C0W071_9ACTO</name>
<dbReference type="GO" id="GO:0005829">
    <property type="term" value="C:cytosol"/>
    <property type="evidence" value="ECO:0007669"/>
    <property type="project" value="TreeGrafter"/>
</dbReference>
<accession>C0W071</accession>
<dbReference type="InterPro" id="IPR002300">
    <property type="entry name" value="aa-tRNA-synth_Ia"/>
</dbReference>
<comment type="function">
    <text evidence="8">Catalyzes the attachment of valine to tRNA(Val). As ValRS can inadvertently accommodate and process structurally similar amino acids such as threonine, to avoid such errors, it has a 'posttransfer' editing activity that hydrolyzes mischarged Thr-tRNA(Val) in a tRNA-dependent manner.</text>
</comment>
<dbReference type="GO" id="GO:0004832">
    <property type="term" value="F:valine-tRNA ligase activity"/>
    <property type="evidence" value="ECO:0007669"/>
    <property type="project" value="UniProtKB-UniRule"/>
</dbReference>
<dbReference type="Gene3D" id="1.10.730.10">
    <property type="entry name" value="Isoleucyl-tRNA Synthetase, Domain 1"/>
    <property type="match status" value="1"/>
</dbReference>
<organism evidence="11 12">
    <name type="scientific">Gleimia coleocanis DSM 15436</name>
    <dbReference type="NCBI Taxonomy" id="525245"/>
    <lineage>
        <taxon>Bacteria</taxon>
        <taxon>Bacillati</taxon>
        <taxon>Actinomycetota</taxon>
        <taxon>Actinomycetes</taxon>
        <taxon>Actinomycetales</taxon>
        <taxon>Actinomycetaceae</taxon>
        <taxon>Gleimia</taxon>
    </lineage>
</organism>
<evidence type="ECO:0000259" key="9">
    <source>
        <dbReference type="Pfam" id="PF00133"/>
    </source>
</evidence>
<dbReference type="InterPro" id="IPR013155">
    <property type="entry name" value="M/V/L/I-tRNA-synth_anticd-bd"/>
</dbReference>
<dbReference type="HAMAP" id="MF_02005">
    <property type="entry name" value="Val_tRNA_synth_type2"/>
    <property type="match status" value="1"/>
</dbReference>
<evidence type="ECO:0000259" key="10">
    <source>
        <dbReference type="Pfam" id="PF08264"/>
    </source>
</evidence>
<dbReference type="EC" id="6.1.1.9" evidence="8"/>
<evidence type="ECO:0000256" key="4">
    <source>
        <dbReference type="ARBA" id="ARBA00022840"/>
    </source>
</evidence>